<keyword evidence="2" id="KW-1185">Reference proteome</keyword>
<evidence type="ECO:0000313" key="1">
    <source>
        <dbReference type="EMBL" id="MPC74585.1"/>
    </source>
</evidence>
<accession>A0A5B7HXL1</accession>
<organism evidence="1 2">
    <name type="scientific">Portunus trituberculatus</name>
    <name type="common">Swimming crab</name>
    <name type="synonym">Neptunus trituberculatus</name>
    <dbReference type="NCBI Taxonomy" id="210409"/>
    <lineage>
        <taxon>Eukaryota</taxon>
        <taxon>Metazoa</taxon>
        <taxon>Ecdysozoa</taxon>
        <taxon>Arthropoda</taxon>
        <taxon>Crustacea</taxon>
        <taxon>Multicrustacea</taxon>
        <taxon>Malacostraca</taxon>
        <taxon>Eumalacostraca</taxon>
        <taxon>Eucarida</taxon>
        <taxon>Decapoda</taxon>
        <taxon>Pleocyemata</taxon>
        <taxon>Brachyura</taxon>
        <taxon>Eubrachyura</taxon>
        <taxon>Portunoidea</taxon>
        <taxon>Portunidae</taxon>
        <taxon>Portuninae</taxon>
        <taxon>Portunus</taxon>
    </lineage>
</organism>
<proteinExistence type="predicted"/>
<name>A0A5B7HXL1_PORTR</name>
<gene>
    <name evidence="1" type="ORF">E2C01_068949</name>
</gene>
<dbReference type="AlphaFoldDB" id="A0A5B7HXL1"/>
<comment type="caution">
    <text evidence="1">The sequence shown here is derived from an EMBL/GenBank/DDBJ whole genome shotgun (WGS) entry which is preliminary data.</text>
</comment>
<dbReference type="EMBL" id="VSRR010039231">
    <property type="protein sequence ID" value="MPC74585.1"/>
    <property type="molecule type" value="Genomic_DNA"/>
</dbReference>
<sequence length="94" mass="10882">MVVVVVRAERERREDAKGKLETQHLSLTFQTRHKRRTDVAPRYRNKKGLKTSSVQRGRIKLPLKRIHSAASHSFLLSVAHPTDFITSWSEVHVL</sequence>
<evidence type="ECO:0000313" key="2">
    <source>
        <dbReference type="Proteomes" id="UP000324222"/>
    </source>
</evidence>
<dbReference type="Proteomes" id="UP000324222">
    <property type="component" value="Unassembled WGS sequence"/>
</dbReference>
<reference evidence="1 2" key="1">
    <citation type="submission" date="2019-05" db="EMBL/GenBank/DDBJ databases">
        <title>Another draft genome of Portunus trituberculatus and its Hox gene families provides insights of decapod evolution.</title>
        <authorList>
            <person name="Jeong J.-H."/>
            <person name="Song I."/>
            <person name="Kim S."/>
            <person name="Choi T."/>
            <person name="Kim D."/>
            <person name="Ryu S."/>
            <person name="Kim W."/>
        </authorList>
    </citation>
    <scope>NUCLEOTIDE SEQUENCE [LARGE SCALE GENOMIC DNA]</scope>
    <source>
        <tissue evidence="1">Muscle</tissue>
    </source>
</reference>
<protein>
    <submittedName>
        <fullName evidence="1">Uncharacterized protein</fullName>
    </submittedName>
</protein>